<dbReference type="Pfam" id="PF09278">
    <property type="entry name" value="MerR-DNA-bind"/>
    <property type="match status" value="1"/>
</dbReference>
<comment type="caution">
    <text evidence="4">The sequence shown here is derived from an EMBL/GenBank/DDBJ whole genome shotgun (WGS) entry which is preliminary data.</text>
</comment>
<reference evidence="4" key="1">
    <citation type="journal article" date="2015" name="BMC Genomics">
        <title>Genome mining reveals unlocked bioactive potential of marine Gram-negative bacteria.</title>
        <authorList>
            <person name="Machado H."/>
            <person name="Sonnenschein E.C."/>
            <person name="Melchiorsen J."/>
            <person name="Gram L."/>
        </authorList>
    </citation>
    <scope>NUCLEOTIDE SEQUENCE</scope>
    <source>
        <strain evidence="4">S2052</strain>
    </source>
</reference>
<keyword evidence="2" id="KW-0238">DNA-binding</keyword>
<accession>A0A2A2MY59</accession>
<evidence type="ECO:0000256" key="2">
    <source>
        <dbReference type="ARBA" id="ARBA00023125"/>
    </source>
</evidence>
<dbReference type="GO" id="GO:0003677">
    <property type="term" value="F:DNA binding"/>
    <property type="evidence" value="ECO:0007669"/>
    <property type="project" value="UniProtKB-KW"/>
</dbReference>
<dbReference type="PROSITE" id="PS50937">
    <property type="entry name" value="HTH_MERR_2"/>
    <property type="match status" value="1"/>
</dbReference>
<dbReference type="Pfam" id="PF00376">
    <property type="entry name" value="MerR"/>
    <property type="match status" value="1"/>
</dbReference>
<dbReference type="PANTHER" id="PTHR30204">
    <property type="entry name" value="REDOX-CYCLING DRUG-SENSING TRANSCRIPTIONAL ACTIVATOR SOXR"/>
    <property type="match status" value="1"/>
</dbReference>
<sequence>MDIADVSRQSGLKPSTLRYYEKLGLIRSIGRNGLRRQYAPSVLNKLNIICLGRLAGLSLVEISAMFDDKDELAIDRALLTKKTHEIDAQIKRLQAVRDSLNHVANCPEPSHLDCPSFQKMMKSVKHYL</sequence>
<protein>
    <submittedName>
        <fullName evidence="4">MerR family transcriptional regulator</fullName>
    </submittedName>
</protein>
<evidence type="ECO:0000256" key="1">
    <source>
        <dbReference type="ARBA" id="ARBA00023015"/>
    </source>
</evidence>
<dbReference type="SMART" id="SM00422">
    <property type="entry name" value="HTH_MERR"/>
    <property type="match status" value="1"/>
</dbReference>
<dbReference type="SUPFAM" id="SSF46955">
    <property type="entry name" value="Putative DNA-binding domain"/>
    <property type="match status" value="1"/>
</dbReference>
<dbReference type="InterPro" id="IPR015358">
    <property type="entry name" value="Tscrpt_reg_MerR_DNA-bd"/>
</dbReference>
<evidence type="ECO:0000256" key="3">
    <source>
        <dbReference type="ARBA" id="ARBA00023163"/>
    </source>
</evidence>
<dbReference type="CDD" id="cd04781">
    <property type="entry name" value="HTH_MerR-like_sg6"/>
    <property type="match status" value="1"/>
</dbReference>
<dbReference type="InterPro" id="IPR047057">
    <property type="entry name" value="MerR_fam"/>
</dbReference>
<keyword evidence="1" id="KW-0805">Transcription regulation</keyword>
<proteinExistence type="predicted"/>
<gene>
    <name evidence="4" type="ORF">TW71_11905</name>
</gene>
<dbReference type="EMBL" id="JXXR01000012">
    <property type="protein sequence ID" value="KJY72866.1"/>
    <property type="molecule type" value="Genomic_DNA"/>
</dbReference>
<dbReference type="STRING" id="190893.BA953_23340"/>
<dbReference type="PANTHER" id="PTHR30204:SF97">
    <property type="entry name" value="MERR FAMILY REGULATORY PROTEIN"/>
    <property type="match status" value="1"/>
</dbReference>
<organism evidence="4">
    <name type="scientific">Vibrio coralliilyticus</name>
    <dbReference type="NCBI Taxonomy" id="190893"/>
    <lineage>
        <taxon>Bacteria</taxon>
        <taxon>Pseudomonadati</taxon>
        <taxon>Pseudomonadota</taxon>
        <taxon>Gammaproteobacteria</taxon>
        <taxon>Vibrionales</taxon>
        <taxon>Vibrionaceae</taxon>
        <taxon>Vibrio</taxon>
    </lineage>
</organism>
<dbReference type="GO" id="GO:0003700">
    <property type="term" value="F:DNA-binding transcription factor activity"/>
    <property type="evidence" value="ECO:0007669"/>
    <property type="project" value="InterPro"/>
</dbReference>
<evidence type="ECO:0000313" key="4">
    <source>
        <dbReference type="EMBL" id="KJY72866.1"/>
    </source>
</evidence>
<dbReference type="InterPro" id="IPR000551">
    <property type="entry name" value="MerR-type_HTH_dom"/>
</dbReference>
<name>A0A2A2MY59_9VIBR</name>
<keyword evidence="3" id="KW-0804">Transcription</keyword>
<dbReference type="RefSeq" id="WP_021456996.1">
    <property type="nucleotide sequence ID" value="NZ_CP063052.1"/>
</dbReference>
<dbReference type="Gene3D" id="1.10.1660.10">
    <property type="match status" value="1"/>
</dbReference>
<dbReference type="AlphaFoldDB" id="A0A2A2MY59"/>
<dbReference type="PROSITE" id="PS00552">
    <property type="entry name" value="HTH_MERR_1"/>
    <property type="match status" value="1"/>
</dbReference>
<dbReference type="InterPro" id="IPR009061">
    <property type="entry name" value="DNA-bd_dom_put_sf"/>
</dbReference>